<dbReference type="Pfam" id="PF23562">
    <property type="entry name" value="AMP-binding_C_3"/>
    <property type="match status" value="1"/>
</dbReference>
<evidence type="ECO:0008006" key="3">
    <source>
        <dbReference type="Google" id="ProtNLM"/>
    </source>
</evidence>
<dbReference type="OrthoDB" id="429813at2759"/>
<reference evidence="1" key="1">
    <citation type="submission" date="2022-09" db="EMBL/GenBank/DDBJ databases">
        <title>Fusarium specimens isolated from Avocado Roots.</title>
        <authorList>
            <person name="Stajich J."/>
            <person name="Roper C."/>
            <person name="Heimlech-Rivalta G."/>
        </authorList>
    </citation>
    <scope>NUCLEOTIDE SEQUENCE</scope>
    <source>
        <strain evidence="1">CF00136</strain>
    </source>
</reference>
<dbReference type="SUPFAM" id="SSF56801">
    <property type="entry name" value="Acetyl-CoA synthetase-like"/>
    <property type="match status" value="1"/>
</dbReference>
<dbReference type="Gene3D" id="3.40.50.12780">
    <property type="entry name" value="N-terminal domain of ligase-like"/>
    <property type="match status" value="1"/>
</dbReference>
<keyword evidence="2" id="KW-1185">Reference proteome</keyword>
<dbReference type="InterPro" id="IPR042099">
    <property type="entry name" value="ANL_N_sf"/>
</dbReference>
<dbReference type="EMBL" id="JAOQAZ010000016">
    <property type="protein sequence ID" value="KAJ4258013.1"/>
    <property type="molecule type" value="Genomic_DNA"/>
</dbReference>
<evidence type="ECO:0000313" key="1">
    <source>
        <dbReference type="EMBL" id="KAJ4258013.1"/>
    </source>
</evidence>
<sequence length="308" mass="34306">MHSLANAGCLIMPTSIPYSILELKNMIAYGGLTDLMIFPALLTSVFREARIDQKLLQQLQSLKQIVHAGQILEPSDDTWAQGQGIPHTDWYGSTELGTVMTTANSPYLAPLPESQCEFVPVAKNSPESPQLFELVIPPESADCPHPSLRSKEDGKFHTGDLFQEVDDKQYVYKGRVDDRIKMQLALICDTGSLEAEVMQVCEADLVSVVSVVGSGRPSPALMIEPRDDNILQSGDDKISEFKQEVLRRISPFHKRKYMHEKIEDARLVFVVPQGTLPRTSTKGNVMRKAVEELFKQEMDQVYAITSAA</sequence>
<evidence type="ECO:0000313" key="2">
    <source>
        <dbReference type="Proteomes" id="UP001152049"/>
    </source>
</evidence>
<protein>
    <recommendedName>
        <fullName evidence="3">AMP-dependent synthetase/ligase domain-containing protein</fullName>
    </recommendedName>
</protein>
<proteinExistence type="predicted"/>
<name>A0A9W8RY75_9HYPO</name>
<organism evidence="1 2">
    <name type="scientific">Fusarium torreyae</name>
    <dbReference type="NCBI Taxonomy" id="1237075"/>
    <lineage>
        <taxon>Eukaryota</taxon>
        <taxon>Fungi</taxon>
        <taxon>Dikarya</taxon>
        <taxon>Ascomycota</taxon>
        <taxon>Pezizomycotina</taxon>
        <taxon>Sordariomycetes</taxon>
        <taxon>Hypocreomycetidae</taxon>
        <taxon>Hypocreales</taxon>
        <taxon>Nectriaceae</taxon>
        <taxon>Fusarium</taxon>
    </lineage>
</organism>
<dbReference type="AlphaFoldDB" id="A0A9W8RY75"/>
<comment type="caution">
    <text evidence="1">The sequence shown here is derived from an EMBL/GenBank/DDBJ whole genome shotgun (WGS) entry which is preliminary data.</text>
</comment>
<accession>A0A9W8RY75</accession>
<gene>
    <name evidence="1" type="ORF">NW762_008150</name>
</gene>
<dbReference type="Proteomes" id="UP001152049">
    <property type="component" value="Unassembled WGS sequence"/>
</dbReference>